<organism evidence="1 2">
    <name type="scientific">Nephila pilipes</name>
    <name type="common">Giant wood spider</name>
    <name type="synonym">Nephila maculata</name>
    <dbReference type="NCBI Taxonomy" id="299642"/>
    <lineage>
        <taxon>Eukaryota</taxon>
        <taxon>Metazoa</taxon>
        <taxon>Ecdysozoa</taxon>
        <taxon>Arthropoda</taxon>
        <taxon>Chelicerata</taxon>
        <taxon>Arachnida</taxon>
        <taxon>Araneae</taxon>
        <taxon>Araneomorphae</taxon>
        <taxon>Entelegynae</taxon>
        <taxon>Araneoidea</taxon>
        <taxon>Nephilidae</taxon>
        <taxon>Nephila</taxon>
    </lineage>
</organism>
<comment type="caution">
    <text evidence="1">The sequence shown here is derived from an EMBL/GenBank/DDBJ whole genome shotgun (WGS) entry which is preliminary data.</text>
</comment>
<dbReference type="AlphaFoldDB" id="A0A8X6PEB0"/>
<keyword evidence="2" id="KW-1185">Reference proteome</keyword>
<name>A0A8X6PEB0_NEPPI</name>
<dbReference type="Proteomes" id="UP000887013">
    <property type="component" value="Unassembled WGS sequence"/>
</dbReference>
<gene>
    <name evidence="1" type="ORF">NPIL_294101</name>
</gene>
<sequence>MSAGYLLRTCCCLPPATTAFTCWRSSACPATRLTRTVPLLPATVAAQASLASAALVRFYSGDNVPDACCRIWFYRACGKTRWLGHGKCATRLHDGGRNANAAFLLHGKTFGWRSRWWLPSAYAAMRFFLRCLVACSWSFDSMCLAQPVHYRLPTILMPALRLFTFHHAYFLPDSTGSFSYILPPSPCWVCSFACSIPFPLLDSTVLTPCSRPVCAWE</sequence>
<dbReference type="EMBL" id="BMAW01068915">
    <property type="protein sequence ID" value="GFT66394.1"/>
    <property type="molecule type" value="Genomic_DNA"/>
</dbReference>
<reference evidence="1" key="1">
    <citation type="submission" date="2020-08" db="EMBL/GenBank/DDBJ databases">
        <title>Multicomponent nature underlies the extraordinary mechanical properties of spider dragline silk.</title>
        <authorList>
            <person name="Kono N."/>
            <person name="Nakamura H."/>
            <person name="Mori M."/>
            <person name="Yoshida Y."/>
            <person name="Ohtoshi R."/>
            <person name="Malay A.D."/>
            <person name="Moran D.A.P."/>
            <person name="Tomita M."/>
            <person name="Numata K."/>
            <person name="Arakawa K."/>
        </authorList>
    </citation>
    <scope>NUCLEOTIDE SEQUENCE</scope>
</reference>
<evidence type="ECO:0000313" key="1">
    <source>
        <dbReference type="EMBL" id="GFT66394.1"/>
    </source>
</evidence>
<proteinExistence type="predicted"/>
<evidence type="ECO:0000313" key="2">
    <source>
        <dbReference type="Proteomes" id="UP000887013"/>
    </source>
</evidence>
<accession>A0A8X6PEB0</accession>
<protein>
    <submittedName>
        <fullName evidence="1">Uncharacterized protein</fullName>
    </submittedName>
</protein>